<evidence type="ECO:0000313" key="2">
    <source>
        <dbReference type="Proteomes" id="UP000271137"/>
    </source>
</evidence>
<name>A0ABX9ZWH6_9BURK</name>
<protein>
    <submittedName>
        <fullName evidence="1">Uncharacterized protein</fullName>
    </submittedName>
</protein>
<keyword evidence="2" id="KW-1185">Reference proteome</keyword>
<evidence type="ECO:0000313" key="1">
    <source>
        <dbReference type="EMBL" id="RSZ24190.1"/>
    </source>
</evidence>
<dbReference type="RefSeq" id="WP_164547972.1">
    <property type="nucleotide sequence ID" value="NZ_RXFQ01000049.1"/>
</dbReference>
<comment type="caution">
    <text evidence="1">The sequence shown here is derived from an EMBL/GenBank/DDBJ whole genome shotgun (WGS) entry which is preliminary data.</text>
</comment>
<accession>A0ABX9ZWH6</accession>
<organism evidence="1 2">
    <name type="scientific">Variovorax beijingensis</name>
    <dbReference type="NCBI Taxonomy" id="2496117"/>
    <lineage>
        <taxon>Bacteria</taxon>
        <taxon>Pseudomonadati</taxon>
        <taxon>Pseudomonadota</taxon>
        <taxon>Betaproteobacteria</taxon>
        <taxon>Burkholderiales</taxon>
        <taxon>Comamonadaceae</taxon>
        <taxon>Variovorax</taxon>
    </lineage>
</organism>
<gene>
    <name evidence="1" type="ORF">EJO66_32115</name>
</gene>
<proteinExistence type="predicted"/>
<dbReference type="Proteomes" id="UP000271137">
    <property type="component" value="Unassembled WGS sequence"/>
</dbReference>
<sequence length="103" mass="11853">MRLLVQPSTFFYLEDVKTAREVRRSPVSSELEFVEKPKSRRVTEDDIEPLRGVADQIASDPNEQAGVVEVQAGDVRPPMDWLAFVEGFSFKLHVDFRDMDVRK</sequence>
<dbReference type="EMBL" id="RXFQ01000049">
    <property type="protein sequence ID" value="RSZ24190.1"/>
    <property type="molecule type" value="Genomic_DNA"/>
</dbReference>
<reference evidence="1 2" key="1">
    <citation type="submission" date="2018-12" db="EMBL/GenBank/DDBJ databases">
        <title>The genome sequences of strain 502.</title>
        <authorList>
            <person name="Gao J."/>
            <person name="Sun J."/>
        </authorList>
    </citation>
    <scope>NUCLEOTIDE SEQUENCE [LARGE SCALE GENOMIC DNA]</scope>
    <source>
        <strain evidence="1 2">502</strain>
    </source>
</reference>